<gene>
    <name evidence="1" type="ORF">E3T28_15935</name>
</gene>
<reference evidence="1 2" key="1">
    <citation type="submission" date="2019-03" db="EMBL/GenBank/DDBJ databases">
        <title>Genomics of glacier-inhabiting Cryobacterium strains.</title>
        <authorList>
            <person name="Liu Q."/>
            <person name="Xin Y.-H."/>
        </authorList>
    </citation>
    <scope>NUCLEOTIDE SEQUENCE [LARGE SCALE GENOMIC DNA]</scope>
    <source>
        <strain evidence="1 2">TMT1-23-1</strain>
    </source>
</reference>
<name>A0ABY2IT56_9MICO</name>
<organism evidence="1 2">
    <name type="scientific">Cryobacterium sinapicolor</name>
    <dbReference type="NCBI Taxonomy" id="1259236"/>
    <lineage>
        <taxon>Bacteria</taxon>
        <taxon>Bacillati</taxon>
        <taxon>Actinomycetota</taxon>
        <taxon>Actinomycetes</taxon>
        <taxon>Micrococcales</taxon>
        <taxon>Microbacteriaceae</taxon>
        <taxon>Cryobacterium</taxon>
    </lineage>
</organism>
<dbReference type="EMBL" id="SOGQ01000088">
    <property type="protein sequence ID" value="TFC94045.1"/>
    <property type="molecule type" value="Genomic_DNA"/>
</dbReference>
<comment type="caution">
    <text evidence="1">The sequence shown here is derived from an EMBL/GenBank/DDBJ whole genome shotgun (WGS) entry which is preliminary data.</text>
</comment>
<sequence length="217" mass="22997">MTASTTTPQDLTPEQAEADLATLEQAVVAGEAVTVEQLTQAKERISFVKLVQMGRDARAEAKRVSAAAAARKAAKIEAKGIIEALPADVLAKFDAAVEAMQALIDVAKTHNEGINDVWRAFGTGGVAAVGWEGSTMPDHDAANFARVGQGEIVSSVTVDGQVYLPNEPAEWVQHAIVRVARANDGLTLPRGSGSIERFMGETRFVPYALEQRDTAGL</sequence>
<evidence type="ECO:0000313" key="1">
    <source>
        <dbReference type="EMBL" id="TFC94045.1"/>
    </source>
</evidence>
<proteinExistence type="predicted"/>
<dbReference type="RefSeq" id="WP_134433136.1">
    <property type="nucleotide sequence ID" value="NZ_SOGQ01000088.1"/>
</dbReference>
<accession>A0ABY2IT56</accession>
<protein>
    <submittedName>
        <fullName evidence="1">Uncharacterized protein</fullName>
    </submittedName>
</protein>
<keyword evidence="2" id="KW-1185">Reference proteome</keyword>
<dbReference type="Proteomes" id="UP000297853">
    <property type="component" value="Unassembled WGS sequence"/>
</dbReference>
<evidence type="ECO:0000313" key="2">
    <source>
        <dbReference type="Proteomes" id="UP000297853"/>
    </source>
</evidence>